<dbReference type="EMBL" id="JADCTT010000008">
    <property type="protein sequence ID" value="KAF9749313.1"/>
    <property type="molecule type" value="Genomic_DNA"/>
</dbReference>
<comment type="caution">
    <text evidence="1">The sequence shown here is derived from an EMBL/GenBank/DDBJ whole genome shotgun (WGS) entry which is preliminary data.</text>
</comment>
<name>A0A8H7N5U9_BIOOC</name>
<proteinExistence type="predicted"/>
<sequence length="216" mass="24766">MLSRVNNCPWRSFSAPTLDSGYGYSISNPTGEKPSWVANIQKSPHWRLFPDNCPYKAGRPFWEVLCRVIDGKVLVAKGVKLVRVGKIKQSDYGYQKGMDWINPEGGPRVMRKDSLPMEYLDLYLDRAVLTESDATTQEYVTGESCIRAFWRTLAMDCGSHPTIRLTARQIESEDAIVRAEWSRRIVDMETHGSVSVKEPCFSDRKINTMWNQVYFN</sequence>
<dbReference type="AlphaFoldDB" id="A0A8H7N5U9"/>
<dbReference type="Proteomes" id="UP000616885">
    <property type="component" value="Unassembled WGS sequence"/>
</dbReference>
<organism evidence="1 2">
    <name type="scientific">Bionectria ochroleuca</name>
    <name type="common">Gliocladium roseum</name>
    <dbReference type="NCBI Taxonomy" id="29856"/>
    <lineage>
        <taxon>Eukaryota</taxon>
        <taxon>Fungi</taxon>
        <taxon>Dikarya</taxon>
        <taxon>Ascomycota</taxon>
        <taxon>Pezizomycotina</taxon>
        <taxon>Sordariomycetes</taxon>
        <taxon>Hypocreomycetidae</taxon>
        <taxon>Hypocreales</taxon>
        <taxon>Bionectriaceae</taxon>
        <taxon>Clonostachys</taxon>
    </lineage>
</organism>
<evidence type="ECO:0000313" key="2">
    <source>
        <dbReference type="Proteomes" id="UP000616885"/>
    </source>
</evidence>
<reference evidence="1" key="1">
    <citation type="submission" date="2020-10" db="EMBL/GenBank/DDBJ databases">
        <title>High-Quality Genome Resource of Clonostachys rosea strain S41 by Oxford Nanopore Long-Read Sequencing.</title>
        <authorList>
            <person name="Wang H."/>
        </authorList>
    </citation>
    <scope>NUCLEOTIDE SEQUENCE</scope>
    <source>
        <strain evidence="1">S41</strain>
    </source>
</reference>
<accession>A0A8H7N5U9</accession>
<protein>
    <submittedName>
        <fullName evidence="1">Uncharacterized protein</fullName>
    </submittedName>
</protein>
<gene>
    <name evidence="1" type="ORF">IM811_017108</name>
</gene>
<evidence type="ECO:0000313" key="1">
    <source>
        <dbReference type="EMBL" id="KAF9749313.1"/>
    </source>
</evidence>